<protein>
    <submittedName>
        <fullName evidence="3">DUF1566 domain-containing protein</fullName>
    </submittedName>
</protein>
<keyword evidence="1" id="KW-0812">Transmembrane</keyword>
<evidence type="ECO:0000259" key="2">
    <source>
        <dbReference type="Pfam" id="PF07603"/>
    </source>
</evidence>
<name>A0A520MFP8_9GAMM</name>
<evidence type="ECO:0000313" key="3">
    <source>
        <dbReference type="EMBL" id="RZO20056.1"/>
    </source>
</evidence>
<proteinExistence type="predicted"/>
<dbReference type="EMBL" id="SHBP01000006">
    <property type="protein sequence ID" value="RZO20056.1"/>
    <property type="molecule type" value="Genomic_DNA"/>
</dbReference>
<evidence type="ECO:0000313" key="4">
    <source>
        <dbReference type="Proteomes" id="UP000315889"/>
    </source>
</evidence>
<accession>A0A520MFP8</accession>
<gene>
    <name evidence="3" type="ORF">EVB03_05500</name>
</gene>
<keyword evidence="1" id="KW-0472">Membrane</keyword>
<dbReference type="InterPro" id="IPR011460">
    <property type="entry name" value="Lcl_C"/>
</dbReference>
<feature type="transmembrane region" description="Helical" evidence="1">
    <location>
        <begin position="20"/>
        <end position="37"/>
    </location>
</feature>
<sequence>MKRAHNHLNIGPSANRLSSYTSILLKLLIVSIFYLFIAGCDRYDKKPVCSSAIDKNDLGTFSFGPYGTAFDWKTKTTWYRCPGGSYFSLNTCSGDSLKLNWDDAVSYAQELSEISGLQWRLATLSEVKSIISSTCVGPAVNPNVFPSLKSSSVWTSSKNRGNGDAFRCAISTYNGAYSCKRLKRVKASFLLIHEPSPL</sequence>
<dbReference type="AlphaFoldDB" id="A0A520MFP8"/>
<organism evidence="3 4">
    <name type="scientific">SAR92 clade bacterium</name>
    <dbReference type="NCBI Taxonomy" id="2315479"/>
    <lineage>
        <taxon>Bacteria</taxon>
        <taxon>Pseudomonadati</taxon>
        <taxon>Pseudomonadota</taxon>
        <taxon>Gammaproteobacteria</taxon>
        <taxon>Cellvibrionales</taxon>
        <taxon>Porticoccaceae</taxon>
        <taxon>SAR92 clade</taxon>
    </lineage>
</organism>
<comment type="caution">
    <text evidence="3">The sequence shown here is derived from an EMBL/GenBank/DDBJ whole genome shotgun (WGS) entry which is preliminary data.</text>
</comment>
<dbReference type="Proteomes" id="UP000315889">
    <property type="component" value="Unassembled WGS sequence"/>
</dbReference>
<dbReference type="Pfam" id="PF07603">
    <property type="entry name" value="Lcl_C"/>
    <property type="match status" value="1"/>
</dbReference>
<keyword evidence="1" id="KW-1133">Transmembrane helix</keyword>
<evidence type="ECO:0000256" key="1">
    <source>
        <dbReference type="SAM" id="Phobius"/>
    </source>
</evidence>
<feature type="domain" description="Lcl C-terminal" evidence="2">
    <location>
        <begin position="68"/>
        <end position="181"/>
    </location>
</feature>
<reference evidence="3 4" key="1">
    <citation type="submission" date="2019-02" db="EMBL/GenBank/DDBJ databases">
        <title>Prokaryotic population dynamics and viral predation in marine succession experiment using metagenomics: the confinement effect.</title>
        <authorList>
            <person name="Haro-Moreno J.M."/>
            <person name="Rodriguez-Valera F."/>
            <person name="Lopez-Perez M."/>
        </authorList>
    </citation>
    <scope>NUCLEOTIDE SEQUENCE [LARGE SCALE GENOMIC DNA]</scope>
    <source>
        <strain evidence="3">MED-G170</strain>
    </source>
</reference>